<dbReference type="SUPFAM" id="SSF51735">
    <property type="entry name" value="NAD(P)-binding Rossmann-fold domains"/>
    <property type="match status" value="1"/>
</dbReference>
<evidence type="ECO:0000256" key="1">
    <source>
        <dbReference type="ARBA" id="ARBA00006484"/>
    </source>
</evidence>
<dbReference type="NCBIfam" id="NF006598">
    <property type="entry name" value="PRK09135.1"/>
    <property type="match status" value="1"/>
</dbReference>
<dbReference type="Pfam" id="PF13561">
    <property type="entry name" value="adh_short_C2"/>
    <property type="match status" value="1"/>
</dbReference>
<dbReference type="PRINTS" id="PR00080">
    <property type="entry name" value="SDRFAMILY"/>
</dbReference>
<dbReference type="InterPro" id="IPR036291">
    <property type="entry name" value="NAD(P)-bd_dom_sf"/>
</dbReference>
<comment type="caution">
    <text evidence="3">The sequence shown here is derived from an EMBL/GenBank/DDBJ whole genome shotgun (WGS) entry which is preliminary data.</text>
</comment>
<keyword evidence="2" id="KW-0560">Oxidoreductase</keyword>
<dbReference type="PANTHER" id="PTHR43639">
    <property type="entry name" value="OXIDOREDUCTASE, SHORT-CHAIN DEHYDROGENASE/REDUCTASE FAMILY (AFU_ORTHOLOGUE AFUA_5G02870)"/>
    <property type="match status" value="1"/>
</dbReference>
<accession>A0A4R7P3K2</accession>
<gene>
    <name evidence="3" type="ORF">DFR24_2703</name>
</gene>
<comment type="similarity">
    <text evidence="1">Belongs to the short-chain dehydrogenases/reductases (SDR) family.</text>
</comment>
<evidence type="ECO:0000313" key="4">
    <source>
        <dbReference type="Proteomes" id="UP000295341"/>
    </source>
</evidence>
<reference evidence="3 4" key="1">
    <citation type="submission" date="2019-03" db="EMBL/GenBank/DDBJ databases">
        <title>Genomic Encyclopedia of Type Strains, Phase IV (KMG-IV): sequencing the most valuable type-strain genomes for metagenomic binning, comparative biology and taxonomic classification.</title>
        <authorList>
            <person name="Goeker M."/>
        </authorList>
    </citation>
    <scope>NUCLEOTIDE SEQUENCE [LARGE SCALE GENOMIC DNA]</scope>
    <source>
        <strain evidence="3 4">DSM 26377</strain>
    </source>
</reference>
<dbReference type="RefSeq" id="WP_133881886.1">
    <property type="nucleotide sequence ID" value="NZ_MWIN01000017.1"/>
</dbReference>
<dbReference type="InterPro" id="IPR002347">
    <property type="entry name" value="SDR_fam"/>
</dbReference>
<keyword evidence="4" id="KW-1185">Reference proteome</keyword>
<dbReference type="AlphaFoldDB" id="A0A4R7P3K2"/>
<organism evidence="3 4">
    <name type="scientific">Panacagrimonas perspica</name>
    <dbReference type="NCBI Taxonomy" id="381431"/>
    <lineage>
        <taxon>Bacteria</taxon>
        <taxon>Pseudomonadati</taxon>
        <taxon>Pseudomonadota</taxon>
        <taxon>Gammaproteobacteria</taxon>
        <taxon>Nevskiales</taxon>
        <taxon>Nevskiaceae</taxon>
        <taxon>Panacagrimonas</taxon>
    </lineage>
</organism>
<dbReference type="Gene3D" id="3.40.50.720">
    <property type="entry name" value="NAD(P)-binding Rossmann-like Domain"/>
    <property type="match status" value="1"/>
</dbReference>
<dbReference type="EMBL" id="SOBT01000009">
    <property type="protein sequence ID" value="TDU28334.1"/>
    <property type="molecule type" value="Genomic_DNA"/>
</dbReference>
<dbReference type="PRINTS" id="PR00081">
    <property type="entry name" value="GDHRDH"/>
</dbReference>
<evidence type="ECO:0000256" key="2">
    <source>
        <dbReference type="ARBA" id="ARBA00023002"/>
    </source>
</evidence>
<dbReference type="GO" id="GO:0016491">
    <property type="term" value="F:oxidoreductase activity"/>
    <property type="evidence" value="ECO:0007669"/>
    <property type="project" value="UniProtKB-KW"/>
</dbReference>
<evidence type="ECO:0000313" key="3">
    <source>
        <dbReference type="EMBL" id="TDU28334.1"/>
    </source>
</evidence>
<dbReference type="Proteomes" id="UP000295341">
    <property type="component" value="Unassembled WGS sequence"/>
</dbReference>
<dbReference type="FunFam" id="3.40.50.720:FF:000084">
    <property type="entry name" value="Short-chain dehydrogenase reductase"/>
    <property type="match status" value="1"/>
</dbReference>
<sequence length="247" mass="26303">MSHPTPRVILVTGAARRIGAAIARALHAQGDRLVLHCRGSRADADSLAAELNSARPDSARVLCADLLDVDALPALARDAHAQWGRLDALVNNASSYFATPLTELTPAQFDDLLGTNLRAPLFLSKACAPLLAEGGSIVNILDTQARRPFAGFSAYLAAKSALWTLTEALALELAPRLRVNGVAPGHMVWADQPQFTPERQAQEVARIPMQRLGGPDEIAHAVRFVLSPEARYMTGAVVPVDGGLRLG</sequence>
<dbReference type="OrthoDB" id="9775864at2"/>
<proteinExistence type="inferred from homology"/>
<protein>
    <submittedName>
        <fullName evidence="3">Pteridine reductase</fullName>
    </submittedName>
</protein>
<name>A0A4R7P3K2_9GAMM</name>
<dbReference type="PANTHER" id="PTHR43639:SF1">
    <property type="entry name" value="SHORT-CHAIN DEHYDROGENASE_REDUCTASE FAMILY PROTEIN"/>
    <property type="match status" value="1"/>
</dbReference>